<evidence type="ECO:0000313" key="6">
    <source>
        <dbReference type="EMBL" id="PKI77307.1"/>
    </source>
</evidence>
<keyword evidence="5" id="KW-0539">Nucleus</keyword>
<comment type="subcellular location">
    <subcellularLocation>
        <location evidence="1">Nucleus</location>
        <location evidence="1">Nucleolus</location>
    </subcellularLocation>
</comment>
<evidence type="ECO:0000256" key="2">
    <source>
        <dbReference type="ARBA" id="ARBA00009430"/>
    </source>
</evidence>
<dbReference type="GO" id="GO:0003677">
    <property type="term" value="F:DNA binding"/>
    <property type="evidence" value="ECO:0007669"/>
    <property type="project" value="InterPro"/>
</dbReference>
<dbReference type="AlphaFoldDB" id="A0A2I0L9C9"/>
<protein>
    <submittedName>
        <fullName evidence="6">Uncharacterized protein</fullName>
    </submittedName>
</protein>
<accession>A0A2I0L9C9</accession>
<comment type="caution">
    <text evidence="6">The sequence shown here is derived from an EMBL/GenBank/DDBJ whole genome shotgun (WGS) entry which is preliminary data.</text>
</comment>
<dbReference type="GO" id="GO:0005730">
    <property type="term" value="C:nucleolus"/>
    <property type="evidence" value="ECO:0007669"/>
    <property type="project" value="UniProtKB-SubCell"/>
</dbReference>
<sequence length="159" mass="18593">MIRSEAIRLARAGYVLCAFHRITLLPPIRRRSFHWRKSNLLGSGDWHYLIDIFSNSSNEEKTRLRRPQPRVLTFATHLVKFKDLHEGSITERHHSFPPVLSQKLSALFIVPESGVFDIRRLICYILILCLFVDDFRVTANLSKDLSSIWYAGIERNEKE</sequence>
<keyword evidence="4" id="KW-0804">Transcription</keyword>
<dbReference type="InterPro" id="IPR009668">
    <property type="entry name" value="RNA_pol-assoc_fac_A49-like"/>
</dbReference>
<dbReference type="GO" id="GO:0000428">
    <property type="term" value="C:DNA-directed RNA polymerase complex"/>
    <property type="evidence" value="ECO:0007669"/>
    <property type="project" value="UniProtKB-KW"/>
</dbReference>
<gene>
    <name evidence="6" type="ORF">CRG98_002252</name>
</gene>
<dbReference type="Proteomes" id="UP000233551">
    <property type="component" value="Unassembled WGS sequence"/>
</dbReference>
<evidence type="ECO:0000256" key="5">
    <source>
        <dbReference type="ARBA" id="ARBA00023242"/>
    </source>
</evidence>
<organism evidence="6 7">
    <name type="scientific">Punica granatum</name>
    <name type="common">Pomegranate</name>
    <dbReference type="NCBI Taxonomy" id="22663"/>
    <lineage>
        <taxon>Eukaryota</taxon>
        <taxon>Viridiplantae</taxon>
        <taxon>Streptophyta</taxon>
        <taxon>Embryophyta</taxon>
        <taxon>Tracheophyta</taxon>
        <taxon>Spermatophyta</taxon>
        <taxon>Magnoliopsida</taxon>
        <taxon>eudicotyledons</taxon>
        <taxon>Gunneridae</taxon>
        <taxon>Pentapetalae</taxon>
        <taxon>rosids</taxon>
        <taxon>malvids</taxon>
        <taxon>Myrtales</taxon>
        <taxon>Lythraceae</taxon>
        <taxon>Punica</taxon>
    </lineage>
</organism>
<evidence type="ECO:0000256" key="1">
    <source>
        <dbReference type="ARBA" id="ARBA00004604"/>
    </source>
</evidence>
<dbReference type="STRING" id="22663.A0A2I0L9C9"/>
<dbReference type="GO" id="GO:0006351">
    <property type="term" value="P:DNA-templated transcription"/>
    <property type="evidence" value="ECO:0007669"/>
    <property type="project" value="InterPro"/>
</dbReference>
<evidence type="ECO:0000313" key="7">
    <source>
        <dbReference type="Proteomes" id="UP000233551"/>
    </source>
</evidence>
<proteinExistence type="inferred from homology"/>
<keyword evidence="7" id="KW-1185">Reference proteome</keyword>
<comment type="similarity">
    <text evidence="2">Belongs to the eukaryotic RPA49/POLR1E RNA polymerase subunit family.</text>
</comment>
<dbReference type="Pfam" id="PF06870">
    <property type="entry name" value="RNA_pol_I_A49"/>
    <property type="match status" value="1"/>
</dbReference>
<keyword evidence="3" id="KW-0240">DNA-directed RNA polymerase</keyword>
<name>A0A2I0L9C9_PUNGR</name>
<evidence type="ECO:0000256" key="3">
    <source>
        <dbReference type="ARBA" id="ARBA00022478"/>
    </source>
</evidence>
<evidence type="ECO:0000256" key="4">
    <source>
        <dbReference type="ARBA" id="ARBA00023163"/>
    </source>
</evidence>
<reference evidence="6 7" key="1">
    <citation type="submission" date="2017-11" db="EMBL/GenBank/DDBJ databases">
        <title>De-novo sequencing of pomegranate (Punica granatum L.) genome.</title>
        <authorList>
            <person name="Akparov Z."/>
            <person name="Amiraslanov A."/>
            <person name="Hajiyeva S."/>
            <person name="Abbasov M."/>
            <person name="Kaur K."/>
            <person name="Hamwieh A."/>
            <person name="Solovyev V."/>
            <person name="Salamov A."/>
            <person name="Braich B."/>
            <person name="Kosarev P."/>
            <person name="Mahmoud A."/>
            <person name="Hajiyev E."/>
            <person name="Babayeva S."/>
            <person name="Izzatullayeva V."/>
            <person name="Mammadov A."/>
            <person name="Mammadov A."/>
            <person name="Sharifova S."/>
            <person name="Ojaghi J."/>
            <person name="Eynullazada K."/>
            <person name="Bayramov B."/>
            <person name="Abdulazimova A."/>
            <person name="Shahmuradov I."/>
        </authorList>
    </citation>
    <scope>NUCLEOTIDE SEQUENCE [LARGE SCALE GENOMIC DNA]</scope>
    <source>
        <strain evidence="7">cv. AG2017</strain>
        <tissue evidence="6">Leaf</tissue>
    </source>
</reference>
<dbReference type="EMBL" id="PGOL01000095">
    <property type="protein sequence ID" value="PKI77307.1"/>
    <property type="molecule type" value="Genomic_DNA"/>
</dbReference>